<dbReference type="Proteomes" id="UP001485043">
    <property type="component" value="Unassembled WGS sequence"/>
</dbReference>
<evidence type="ECO:0000313" key="3">
    <source>
        <dbReference type="Proteomes" id="UP001485043"/>
    </source>
</evidence>
<feature type="compositionally biased region" description="Low complexity" evidence="1">
    <location>
        <begin position="96"/>
        <end position="107"/>
    </location>
</feature>
<comment type="caution">
    <text evidence="2">The sequence shown here is derived from an EMBL/GenBank/DDBJ whole genome shotgun (WGS) entry which is preliminary data.</text>
</comment>
<sequence>MLNLCNARLLEKSLFINGIILLPYTSPGFLTSGSPRLPKGQLRKTGAHKWSMGNWRELASLQPFGWDSNSAEPVGQSLLRDFQGLTSGRPQRRRQSAPARSCQASQQGQDGLSASELAAKGEDLQPLARLASKHAR</sequence>
<accession>A0AAW1SUL5</accession>
<evidence type="ECO:0000256" key="1">
    <source>
        <dbReference type="SAM" id="MobiDB-lite"/>
    </source>
</evidence>
<evidence type="ECO:0000313" key="2">
    <source>
        <dbReference type="EMBL" id="KAK9860403.1"/>
    </source>
</evidence>
<keyword evidence="3" id="KW-1185">Reference proteome</keyword>
<dbReference type="EMBL" id="JALJOV010000843">
    <property type="protein sequence ID" value="KAK9860403.1"/>
    <property type="molecule type" value="Genomic_DNA"/>
</dbReference>
<gene>
    <name evidence="2" type="ORF">WJX84_006923</name>
</gene>
<name>A0AAW1SUL5_9CHLO</name>
<dbReference type="AlphaFoldDB" id="A0AAW1SUL5"/>
<reference evidence="2 3" key="1">
    <citation type="journal article" date="2024" name="Nat. Commun.">
        <title>Phylogenomics reveals the evolutionary origins of lichenization in chlorophyte algae.</title>
        <authorList>
            <person name="Puginier C."/>
            <person name="Libourel C."/>
            <person name="Otte J."/>
            <person name="Skaloud P."/>
            <person name="Haon M."/>
            <person name="Grisel S."/>
            <person name="Petersen M."/>
            <person name="Berrin J.G."/>
            <person name="Delaux P.M."/>
            <person name="Dal Grande F."/>
            <person name="Keller J."/>
        </authorList>
    </citation>
    <scope>NUCLEOTIDE SEQUENCE [LARGE SCALE GENOMIC DNA]</scope>
    <source>
        <strain evidence="2 3">SAG 2523</strain>
    </source>
</reference>
<protein>
    <submittedName>
        <fullName evidence="2">Uncharacterized protein</fullName>
    </submittedName>
</protein>
<proteinExistence type="predicted"/>
<feature type="region of interest" description="Disordered" evidence="1">
    <location>
        <begin position="86"/>
        <end position="136"/>
    </location>
</feature>
<organism evidence="2 3">
    <name type="scientific">Apatococcus fuscideae</name>
    <dbReference type="NCBI Taxonomy" id="2026836"/>
    <lineage>
        <taxon>Eukaryota</taxon>
        <taxon>Viridiplantae</taxon>
        <taxon>Chlorophyta</taxon>
        <taxon>core chlorophytes</taxon>
        <taxon>Trebouxiophyceae</taxon>
        <taxon>Chlorellales</taxon>
        <taxon>Chlorellaceae</taxon>
        <taxon>Apatococcus</taxon>
    </lineage>
</organism>